<protein>
    <submittedName>
        <fullName evidence="1">Uncharacterized protein</fullName>
    </submittedName>
</protein>
<keyword evidence="2" id="KW-1185">Reference proteome</keyword>
<dbReference type="Proteomes" id="UP000284057">
    <property type="component" value="Unassembled WGS sequence"/>
</dbReference>
<proteinExistence type="predicted"/>
<evidence type="ECO:0000313" key="1">
    <source>
        <dbReference type="EMBL" id="RIQ34892.1"/>
    </source>
</evidence>
<accession>A0A418KX98</accession>
<dbReference type="EMBL" id="QUAL01000024">
    <property type="protein sequence ID" value="RIQ34892.1"/>
    <property type="molecule type" value="Genomic_DNA"/>
</dbReference>
<evidence type="ECO:0000313" key="2">
    <source>
        <dbReference type="Proteomes" id="UP000284057"/>
    </source>
</evidence>
<sequence length="373" mass="40375">MQGGSVTTPPDGDGDGVRHAAQTLRAASAALPDSADQLDARVRGIVEGAAGDVEKAARRVAAARADGQQELLETAHEIRLAGTRMTAAREDAFAEVAHVLGEYADEIGALLRPADGEVPRVISIQPPAPPESMETTAHDAAVVQQHLPDAAAQRRAINQVVAQFPPKLQALARTLLFGRSSHAVQRHGHHLRREDQVARVQWRLDPAGVDLWQLQADGTVSSQRWDGEQHQVGTTGGHYTSAAAVAKPLIALLTAAGRTQADLDRYLDAKAKGRSRIKIFLPPADTGITPEDVYTARAPGTDTDSGQRMWKRAREGSMDGWGDPPAVRDYDTVTLGRHPGSLIILVNRPHQSWRLVTSYFMDDPEHQMTYTEL</sequence>
<reference evidence="1 2" key="1">
    <citation type="submission" date="2018-09" db="EMBL/GenBank/DDBJ databases">
        <title>Isolation, diversity and antifungal activity of actinobacteria from wheat.</title>
        <authorList>
            <person name="Han C."/>
        </authorList>
    </citation>
    <scope>NUCLEOTIDE SEQUENCE [LARGE SCALE GENOMIC DNA]</scope>
    <source>
        <strain evidence="1 2">NEAU-YY265</strain>
    </source>
</reference>
<gene>
    <name evidence="1" type="ORF">DY240_02990</name>
</gene>
<name>A0A418KX98_9ACTN</name>
<dbReference type="AlphaFoldDB" id="A0A418KX98"/>
<organism evidence="1 2">
    <name type="scientific">Jiangella rhizosphaerae</name>
    <dbReference type="NCBI Taxonomy" id="2293569"/>
    <lineage>
        <taxon>Bacteria</taxon>
        <taxon>Bacillati</taxon>
        <taxon>Actinomycetota</taxon>
        <taxon>Actinomycetes</taxon>
        <taxon>Jiangellales</taxon>
        <taxon>Jiangellaceae</taxon>
        <taxon>Jiangella</taxon>
    </lineage>
</organism>
<comment type="caution">
    <text evidence="1">The sequence shown here is derived from an EMBL/GenBank/DDBJ whole genome shotgun (WGS) entry which is preliminary data.</text>
</comment>